<dbReference type="RefSeq" id="WP_345684506.1">
    <property type="nucleotide sequence ID" value="NZ_BAABRO010000006.1"/>
</dbReference>
<protein>
    <recommendedName>
        <fullName evidence="3">IgGFc-binding protein N-terminal domain-containing protein</fullName>
    </recommendedName>
</protein>
<sequence>MAIDTFKGNRTVVQKPSIISGPSHGVITRLGPNSGFTYIPNDYSLPGLIDALGPSEYHIVIPKDESSVELVLTPLADDDHDEGDKSATLEVIHASGYHAYGIDSNLRSATVVILSSNPCLELQLTPLRSADFEYLTD</sequence>
<evidence type="ECO:0000313" key="1">
    <source>
        <dbReference type="EMBL" id="GAA5507654.1"/>
    </source>
</evidence>
<accession>A0ABP9VR68</accession>
<name>A0ABP9VR68_9BACT</name>
<keyword evidence="2" id="KW-1185">Reference proteome</keyword>
<gene>
    <name evidence="1" type="ORF">Rcae01_03111</name>
</gene>
<organism evidence="1 2">
    <name type="scientific">Novipirellula caenicola</name>
    <dbReference type="NCBI Taxonomy" id="1536901"/>
    <lineage>
        <taxon>Bacteria</taxon>
        <taxon>Pseudomonadati</taxon>
        <taxon>Planctomycetota</taxon>
        <taxon>Planctomycetia</taxon>
        <taxon>Pirellulales</taxon>
        <taxon>Pirellulaceae</taxon>
        <taxon>Novipirellula</taxon>
    </lineage>
</organism>
<evidence type="ECO:0000313" key="2">
    <source>
        <dbReference type="Proteomes" id="UP001416858"/>
    </source>
</evidence>
<proteinExistence type="predicted"/>
<comment type="caution">
    <text evidence="1">The sequence shown here is derived from an EMBL/GenBank/DDBJ whole genome shotgun (WGS) entry which is preliminary data.</text>
</comment>
<evidence type="ECO:0008006" key="3">
    <source>
        <dbReference type="Google" id="ProtNLM"/>
    </source>
</evidence>
<dbReference type="Proteomes" id="UP001416858">
    <property type="component" value="Unassembled WGS sequence"/>
</dbReference>
<dbReference type="EMBL" id="BAABRO010000006">
    <property type="protein sequence ID" value="GAA5507654.1"/>
    <property type="molecule type" value="Genomic_DNA"/>
</dbReference>
<reference evidence="1 2" key="1">
    <citation type="submission" date="2024-02" db="EMBL/GenBank/DDBJ databases">
        <title>Rhodopirellula caenicola NBRC 110016.</title>
        <authorList>
            <person name="Ichikawa N."/>
            <person name="Katano-Makiyama Y."/>
            <person name="Hidaka K."/>
        </authorList>
    </citation>
    <scope>NUCLEOTIDE SEQUENCE [LARGE SCALE GENOMIC DNA]</scope>
    <source>
        <strain evidence="1 2">NBRC 110016</strain>
    </source>
</reference>